<evidence type="ECO:0008006" key="4">
    <source>
        <dbReference type="Google" id="ProtNLM"/>
    </source>
</evidence>
<accession>A0ABU1X9C4</accession>
<dbReference type="InterPro" id="IPR019719">
    <property type="entry name" value="DUF2599"/>
</dbReference>
<protein>
    <recommendedName>
        <fullName evidence="4">DUF2599 domain-containing protein</fullName>
    </recommendedName>
</protein>
<feature type="region of interest" description="Disordered" evidence="1">
    <location>
        <begin position="32"/>
        <end position="77"/>
    </location>
</feature>
<organism evidence="2 3">
    <name type="scientific">Nocardia kruczakiae</name>
    <dbReference type="NCBI Taxonomy" id="261477"/>
    <lineage>
        <taxon>Bacteria</taxon>
        <taxon>Bacillati</taxon>
        <taxon>Actinomycetota</taxon>
        <taxon>Actinomycetes</taxon>
        <taxon>Mycobacteriales</taxon>
        <taxon>Nocardiaceae</taxon>
        <taxon>Nocardia</taxon>
    </lineage>
</organism>
<keyword evidence="3" id="KW-1185">Reference proteome</keyword>
<dbReference type="Proteomes" id="UP001251217">
    <property type="component" value="Unassembled WGS sequence"/>
</dbReference>
<sequence>MRSRARRAPGHGPRWATAAAVVSAVLAVAGCGSDDSASTESAAPATTTAATLTSEAPTGPTGVAPTTEPTTDPFAGSPLIDHTEWTDDSDGRRLHVYPTAAGRADQFPAALDRAWSEVLADSPDADSPGMYDQFECHWVWARMVAPNKPSWNLEPWRPAVGYQATVQAMCNPGGPDPAGN</sequence>
<proteinExistence type="predicted"/>
<comment type="caution">
    <text evidence="2">The sequence shown here is derived from an EMBL/GenBank/DDBJ whole genome shotgun (WGS) entry which is preliminary data.</text>
</comment>
<dbReference type="RefSeq" id="WP_310398643.1">
    <property type="nucleotide sequence ID" value="NZ_JAVDWW010000001.1"/>
</dbReference>
<feature type="compositionally biased region" description="Low complexity" evidence="1">
    <location>
        <begin position="32"/>
        <end position="71"/>
    </location>
</feature>
<evidence type="ECO:0000313" key="3">
    <source>
        <dbReference type="Proteomes" id="UP001251217"/>
    </source>
</evidence>
<gene>
    <name evidence="2" type="ORF">J2W56_000350</name>
</gene>
<evidence type="ECO:0000256" key="1">
    <source>
        <dbReference type="SAM" id="MobiDB-lite"/>
    </source>
</evidence>
<reference evidence="2 3" key="1">
    <citation type="submission" date="2023-07" db="EMBL/GenBank/DDBJ databases">
        <title>Sorghum-associated microbial communities from plants grown in Nebraska, USA.</title>
        <authorList>
            <person name="Schachtman D."/>
        </authorList>
    </citation>
    <scope>NUCLEOTIDE SEQUENCE [LARGE SCALE GENOMIC DNA]</scope>
    <source>
        <strain evidence="2 3">4272</strain>
    </source>
</reference>
<name>A0ABU1X9C4_9NOCA</name>
<dbReference type="PROSITE" id="PS51257">
    <property type="entry name" value="PROKAR_LIPOPROTEIN"/>
    <property type="match status" value="1"/>
</dbReference>
<dbReference type="EMBL" id="JAVDWW010000001">
    <property type="protein sequence ID" value="MDR7166632.1"/>
    <property type="molecule type" value="Genomic_DNA"/>
</dbReference>
<evidence type="ECO:0000313" key="2">
    <source>
        <dbReference type="EMBL" id="MDR7166632.1"/>
    </source>
</evidence>
<dbReference type="Pfam" id="PF10783">
    <property type="entry name" value="DUF2599"/>
    <property type="match status" value="1"/>
</dbReference>